<dbReference type="OrthoDB" id="8251734at2759"/>
<dbReference type="Proteomes" id="UP001151699">
    <property type="component" value="Chromosome A"/>
</dbReference>
<gene>
    <name evidence="2" type="ORF">Bhyg_03080</name>
</gene>
<keyword evidence="3" id="KW-1185">Reference proteome</keyword>
<evidence type="ECO:0000256" key="1">
    <source>
        <dbReference type="SAM" id="Coils"/>
    </source>
</evidence>
<dbReference type="AlphaFoldDB" id="A0A9Q0S758"/>
<evidence type="ECO:0000313" key="3">
    <source>
        <dbReference type="Proteomes" id="UP001151699"/>
    </source>
</evidence>
<reference evidence="2" key="1">
    <citation type="submission" date="2022-07" db="EMBL/GenBank/DDBJ databases">
        <authorList>
            <person name="Trinca V."/>
            <person name="Uliana J.V.C."/>
            <person name="Torres T.T."/>
            <person name="Ward R.J."/>
            <person name="Monesi N."/>
        </authorList>
    </citation>
    <scope>NUCLEOTIDE SEQUENCE</scope>
    <source>
        <strain evidence="2">HSMRA1968</strain>
        <tissue evidence="2">Whole embryos</tissue>
    </source>
</reference>
<accession>A0A9Q0S758</accession>
<proteinExistence type="predicted"/>
<evidence type="ECO:0000313" key="2">
    <source>
        <dbReference type="EMBL" id="KAJ6647857.1"/>
    </source>
</evidence>
<feature type="coiled-coil region" evidence="1">
    <location>
        <begin position="177"/>
        <end position="204"/>
    </location>
</feature>
<dbReference type="PANTHER" id="PTHR37558:SF1">
    <property type="entry name" value="HTH CENPB-TYPE DOMAIN-CONTAINING PROTEIN"/>
    <property type="match status" value="1"/>
</dbReference>
<sequence>MGKRKADDELERFVWKRNILYDIQLLNEIEQFNPYASRNQKPVWNEISEHLMDHPMAMKVSARSCRERAAELLKNHRQNERSSLQTSGVGKELETLLQQLLTNVSKLEEARPSITVKSLFATNDRAEAESIRNSVLIADSESDKELNTRKNPKSELVTYLEAKNKADMSFRKDELDFRKEELAVKKQEIEVQRLKVEADAQQNKAMIELLAKVVNPEPKK</sequence>
<dbReference type="PANTHER" id="PTHR37558">
    <property type="entry name" value="HTH CENPB-TYPE DOMAIN-CONTAINING PROTEIN"/>
    <property type="match status" value="1"/>
</dbReference>
<comment type="caution">
    <text evidence="2">The sequence shown here is derived from an EMBL/GenBank/DDBJ whole genome shotgun (WGS) entry which is preliminary data.</text>
</comment>
<keyword evidence="1" id="KW-0175">Coiled coil</keyword>
<dbReference type="EMBL" id="WJQU01000001">
    <property type="protein sequence ID" value="KAJ6647857.1"/>
    <property type="molecule type" value="Genomic_DNA"/>
</dbReference>
<name>A0A9Q0S758_9DIPT</name>
<protein>
    <submittedName>
        <fullName evidence="2">Uncharacterized protein</fullName>
    </submittedName>
</protein>
<organism evidence="2 3">
    <name type="scientific">Pseudolycoriella hygida</name>
    <dbReference type="NCBI Taxonomy" id="35572"/>
    <lineage>
        <taxon>Eukaryota</taxon>
        <taxon>Metazoa</taxon>
        <taxon>Ecdysozoa</taxon>
        <taxon>Arthropoda</taxon>
        <taxon>Hexapoda</taxon>
        <taxon>Insecta</taxon>
        <taxon>Pterygota</taxon>
        <taxon>Neoptera</taxon>
        <taxon>Endopterygota</taxon>
        <taxon>Diptera</taxon>
        <taxon>Nematocera</taxon>
        <taxon>Sciaroidea</taxon>
        <taxon>Sciaridae</taxon>
        <taxon>Pseudolycoriella</taxon>
    </lineage>
</organism>